<evidence type="ECO:0000256" key="1">
    <source>
        <dbReference type="SAM" id="Phobius"/>
    </source>
</evidence>
<keyword evidence="3" id="KW-1185">Reference proteome</keyword>
<keyword evidence="1" id="KW-0472">Membrane</keyword>
<dbReference type="Gramene" id="TuG1812G0500001432.01.T01">
    <property type="protein sequence ID" value="TuG1812G0500001432.01.T01.cds289088"/>
    <property type="gene ID" value="TuG1812G0500001432.01"/>
</dbReference>
<feature type="transmembrane region" description="Helical" evidence="1">
    <location>
        <begin position="12"/>
        <end position="37"/>
    </location>
</feature>
<reference evidence="2" key="2">
    <citation type="submission" date="2018-03" db="EMBL/GenBank/DDBJ databases">
        <title>The Triticum urartu genome reveals the dynamic nature of wheat genome evolution.</title>
        <authorList>
            <person name="Ling H."/>
            <person name="Ma B."/>
            <person name="Shi X."/>
            <person name="Liu H."/>
            <person name="Dong L."/>
            <person name="Sun H."/>
            <person name="Cao Y."/>
            <person name="Gao Q."/>
            <person name="Zheng S."/>
            <person name="Li Y."/>
            <person name="Yu Y."/>
            <person name="Du H."/>
            <person name="Qi M."/>
            <person name="Li Y."/>
            <person name="Yu H."/>
            <person name="Cui Y."/>
            <person name="Wang N."/>
            <person name="Chen C."/>
            <person name="Wu H."/>
            <person name="Zhao Y."/>
            <person name="Zhang J."/>
            <person name="Li Y."/>
            <person name="Zhou W."/>
            <person name="Zhang B."/>
            <person name="Hu W."/>
            <person name="Eijk M."/>
            <person name="Tang J."/>
            <person name="Witsenboer H."/>
            <person name="Zhao S."/>
            <person name="Li Z."/>
            <person name="Zhang A."/>
            <person name="Wang D."/>
            <person name="Liang C."/>
        </authorList>
    </citation>
    <scope>NUCLEOTIDE SEQUENCE [LARGE SCALE GENOMIC DNA]</scope>
    <source>
        <strain evidence="2">cv. G1812</strain>
    </source>
</reference>
<evidence type="ECO:0000313" key="2">
    <source>
        <dbReference type="EnsemblPlants" id="TuG1812G0500001432.01.T01.cds289088"/>
    </source>
</evidence>
<name>A0A8R7UDG2_TRIUA</name>
<reference evidence="3" key="1">
    <citation type="journal article" date="2013" name="Nature">
        <title>Draft genome of the wheat A-genome progenitor Triticum urartu.</title>
        <authorList>
            <person name="Ling H.Q."/>
            <person name="Zhao S."/>
            <person name="Liu D."/>
            <person name="Wang J."/>
            <person name="Sun H."/>
            <person name="Zhang C."/>
            <person name="Fan H."/>
            <person name="Li D."/>
            <person name="Dong L."/>
            <person name="Tao Y."/>
            <person name="Gao C."/>
            <person name="Wu H."/>
            <person name="Li Y."/>
            <person name="Cui Y."/>
            <person name="Guo X."/>
            <person name="Zheng S."/>
            <person name="Wang B."/>
            <person name="Yu K."/>
            <person name="Liang Q."/>
            <person name="Yang W."/>
            <person name="Lou X."/>
            <person name="Chen J."/>
            <person name="Feng M."/>
            <person name="Jian J."/>
            <person name="Zhang X."/>
            <person name="Luo G."/>
            <person name="Jiang Y."/>
            <person name="Liu J."/>
            <person name="Wang Z."/>
            <person name="Sha Y."/>
            <person name="Zhang B."/>
            <person name="Wu H."/>
            <person name="Tang D."/>
            <person name="Shen Q."/>
            <person name="Xue P."/>
            <person name="Zou S."/>
            <person name="Wang X."/>
            <person name="Liu X."/>
            <person name="Wang F."/>
            <person name="Yang Y."/>
            <person name="An X."/>
            <person name="Dong Z."/>
            <person name="Zhang K."/>
            <person name="Zhang X."/>
            <person name="Luo M.C."/>
            <person name="Dvorak J."/>
            <person name="Tong Y."/>
            <person name="Wang J."/>
            <person name="Yang H."/>
            <person name="Li Z."/>
            <person name="Wang D."/>
            <person name="Zhang A."/>
            <person name="Wang J."/>
        </authorList>
    </citation>
    <scope>NUCLEOTIDE SEQUENCE</scope>
    <source>
        <strain evidence="3">cv. G1812</strain>
    </source>
</reference>
<dbReference type="AlphaFoldDB" id="A0A8R7UDG2"/>
<protein>
    <submittedName>
        <fullName evidence="2">Uncharacterized protein</fullName>
    </submittedName>
</protein>
<accession>A0A8R7UDG2</accession>
<keyword evidence="1" id="KW-1133">Transmembrane helix</keyword>
<reference evidence="2" key="3">
    <citation type="submission" date="2022-06" db="UniProtKB">
        <authorList>
            <consortium name="EnsemblPlants"/>
        </authorList>
    </citation>
    <scope>IDENTIFICATION</scope>
</reference>
<dbReference type="Proteomes" id="UP000015106">
    <property type="component" value="Chromosome 5"/>
</dbReference>
<keyword evidence="1" id="KW-0812">Transmembrane</keyword>
<organism evidence="2 3">
    <name type="scientific">Triticum urartu</name>
    <name type="common">Red wild einkorn</name>
    <name type="synonym">Crithodium urartu</name>
    <dbReference type="NCBI Taxonomy" id="4572"/>
    <lineage>
        <taxon>Eukaryota</taxon>
        <taxon>Viridiplantae</taxon>
        <taxon>Streptophyta</taxon>
        <taxon>Embryophyta</taxon>
        <taxon>Tracheophyta</taxon>
        <taxon>Spermatophyta</taxon>
        <taxon>Magnoliopsida</taxon>
        <taxon>Liliopsida</taxon>
        <taxon>Poales</taxon>
        <taxon>Poaceae</taxon>
        <taxon>BOP clade</taxon>
        <taxon>Pooideae</taxon>
        <taxon>Triticodae</taxon>
        <taxon>Triticeae</taxon>
        <taxon>Triticinae</taxon>
        <taxon>Triticum</taxon>
    </lineage>
</organism>
<dbReference type="EnsemblPlants" id="TuG1812G0500001432.01.T01">
    <property type="protein sequence ID" value="TuG1812G0500001432.01.T01.cds289088"/>
    <property type="gene ID" value="TuG1812G0500001432.01"/>
</dbReference>
<proteinExistence type="predicted"/>
<evidence type="ECO:0000313" key="3">
    <source>
        <dbReference type="Proteomes" id="UP000015106"/>
    </source>
</evidence>
<sequence>MRFGIATPSVEIWLTLDILVWYARTLTSCTYIAVLYFDSSLLCL</sequence>